<proteinExistence type="predicted"/>
<sequence>MPLTIENSGSTARDFCMLERNLLSHFRLAILLSLISSSILLRTRLSINDRAEDEASPGRGVLPVGALEAVTALLAIGAGLWEYQSSSIDMRNQRAFIDVAGPHFALMTIVASAVLTACVVLLADESLL</sequence>
<dbReference type="PANTHER" id="PTHR34187">
    <property type="entry name" value="FGR18P"/>
    <property type="match status" value="1"/>
</dbReference>
<protein>
    <recommendedName>
        <fullName evidence="4">DUF202 domain-containing protein</fullName>
    </recommendedName>
</protein>
<gene>
    <name evidence="2" type="ORF">NEOLEDRAFT_1060146</name>
</gene>
<dbReference type="AlphaFoldDB" id="A0A165UBK5"/>
<evidence type="ECO:0008006" key="4">
    <source>
        <dbReference type="Google" id="ProtNLM"/>
    </source>
</evidence>
<keyword evidence="3" id="KW-1185">Reference proteome</keyword>
<feature type="transmembrane region" description="Helical" evidence="1">
    <location>
        <begin position="61"/>
        <end position="83"/>
    </location>
</feature>
<name>A0A165UBK5_9AGAM</name>
<feature type="transmembrane region" description="Helical" evidence="1">
    <location>
        <begin position="104"/>
        <end position="123"/>
    </location>
</feature>
<dbReference type="Proteomes" id="UP000076761">
    <property type="component" value="Unassembled WGS sequence"/>
</dbReference>
<evidence type="ECO:0000313" key="2">
    <source>
        <dbReference type="EMBL" id="KZT27916.1"/>
    </source>
</evidence>
<reference evidence="2 3" key="1">
    <citation type="journal article" date="2016" name="Mol. Biol. Evol.">
        <title>Comparative Genomics of Early-Diverging Mushroom-Forming Fungi Provides Insights into the Origins of Lignocellulose Decay Capabilities.</title>
        <authorList>
            <person name="Nagy L.G."/>
            <person name="Riley R."/>
            <person name="Tritt A."/>
            <person name="Adam C."/>
            <person name="Daum C."/>
            <person name="Floudas D."/>
            <person name="Sun H."/>
            <person name="Yadav J.S."/>
            <person name="Pangilinan J."/>
            <person name="Larsson K.H."/>
            <person name="Matsuura K."/>
            <person name="Barry K."/>
            <person name="Labutti K."/>
            <person name="Kuo R."/>
            <person name="Ohm R.A."/>
            <person name="Bhattacharya S.S."/>
            <person name="Shirouzu T."/>
            <person name="Yoshinaga Y."/>
            <person name="Martin F.M."/>
            <person name="Grigoriev I.V."/>
            <person name="Hibbett D.S."/>
        </authorList>
    </citation>
    <scope>NUCLEOTIDE SEQUENCE [LARGE SCALE GENOMIC DNA]</scope>
    <source>
        <strain evidence="2 3">HHB14362 ss-1</strain>
    </source>
</reference>
<keyword evidence="1" id="KW-0812">Transmembrane</keyword>
<dbReference type="EMBL" id="KV425560">
    <property type="protein sequence ID" value="KZT27916.1"/>
    <property type="molecule type" value="Genomic_DNA"/>
</dbReference>
<feature type="transmembrane region" description="Helical" evidence="1">
    <location>
        <begin position="22"/>
        <end position="41"/>
    </location>
</feature>
<dbReference type="PANTHER" id="PTHR34187:SF2">
    <property type="entry name" value="DUF202 DOMAIN-CONTAINING PROTEIN"/>
    <property type="match status" value="1"/>
</dbReference>
<keyword evidence="1" id="KW-0472">Membrane</keyword>
<organism evidence="2 3">
    <name type="scientific">Neolentinus lepideus HHB14362 ss-1</name>
    <dbReference type="NCBI Taxonomy" id="1314782"/>
    <lineage>
        <taxon>Eukaryota</taxon>
        <taxon>Fungi</taxon>
        <taxon>Dikarya</taxon>
        <taxon>Basidiomycota</taxon>
        <taxon>Agaricomycotina</taxon>
        <taxon>Agaricomycetes</taxon>
        <taxon>Gloeophyllales</taxon>
        <taxon>Gloeophyllaceae</taxon>
        <taxon>Neolentinus</taxon>
    </lineage>
</organism>
<dbReference type="InParanoid" id="A0A165UBK5"/>
<dbReference type="OrthoDB" id="5525680at2759"/>
<accession>A0A165UBK5</accession>
<dbReference type="InterPro" id="IPR052053">
    <property type="entry name" value="IM_YidH-like"/>
</dbReference>
<evidence type="ECO:0000313" key="3">
    <source>
        <dbReference type="Proteomes" id="UP000076761"/>
    </source>
</evidence>
<evidence type="ECO:0000256" key="1">
    <source>
        <dbReference type="SAM" id="Phobius"/>
    </source>
</evidence>
<keyword evidence="1" id="KW-1133">Transmembrane helix</keyword>